<organism evidence="2 3">
    <name type="scientific">Collybia nuda</name>
    <dbReference type="NCBI Taxonomy" id="64659"/>
    <lineage>
        <taxon>Eukaryota</taxon>
        <taxon>Fungi</taxon>
        <taxon>Dikarya</taxon>
        <taxon>Basidiomycota</taxon>
        <taxon>Agaricomycotina</taxon>
        <taxon>Agaricomycetes</taxon>
        <taxon>Agaricomycetidae</taxon>
        <taxon>Agaricales</taxon>
        <taxon>Tricholomatineae</taxon>
        <taxon>Clitocybaceae</taxon>
        <taxon>Collybia</taxon>
    </lineage>
</organism>
<accession>A0A9P5YB37</accession>
<keyword evidence="3" id="KW-1185">Reference proteome</keyword>
<reference evidence="2" key="1">
    <citation type="submission" date="2020-11" db="EMBL/GenBank/DDBJ databases">
        <authorList>
            <consortium name="DOE Joint Genome Institute"/>
            <person name="Ahrendt S."/>
            <person name="Riley R."/>
            <person name="Andreopoulos W."/>
            <person name="Labutti K."/>
            <person name="Pangilinan J."/>
            <person name="Ruiz-Duenas F.J."/>
            <person name="Barrasa J.M."/>
            <person name="Sanchez-Garcia M."/>
            <person name="Camarero S."/>
            <person name="Miyauchi S."/>
            <person name="Serrano A."/>
            <person name="Linde D."/>
            <person name="Babiker R."/>
            <person name="Drula E."/>
            <person name="Ayuso-Fernandez I."/>
            <person name="Pacheco R."/>
            <person name="Padilla G."/>
            <person name="Ferreira P."/>
            <person name="Barriuso J."/>
            <person name="Kellner H."/>
            <person name="Castanera R."/>
            <person name="Alfaro M."/>
            <person name="Ramirez L."/>
            <person name="Pisabarro A.G."/>
            <person name="Kuo A."/>
            <person name="Tritt A."/>
            <person name="Lipzen A."/>
            <person name="He G."/>
            <person name="Yan M."/>
            <person name="Ng V."/>
            <person name="Cullen D."/>
            <person name="Martin F."/>
            <person name="Rosso M.-N."/>
            <person name="Henrissat B."/>
            <person name="Hibbett D."/>
            <person name="Martinez A.T."/>
            <person name="Grigoriev I.V."/>
        </authorList>
    </citation>
    <scope>NUCLEOTIDE SEQUENCE</scope>
    <source>
        <strain evidence="2">CBS 247.69</strain>
    </source>
</reference>
<feature type="signal peptide" evidence="1">
    <location>
        <begin position="1"/>
        <end position="19"/>
    </location>
</feature>
<keyword evidence="1" id="KW-0732">Signal</keyword>
<proteinExistence type="predicted"/>
<feature type="chain" id="PRO_5040139086" evidence="1">
    <location>
        <begin position="20"/>
        <end position="142"/>
    </location>
</feature>
<dbReference type="Proteomes" id="UP000807353">
    <property type="component" value="Unassembled WGS sequence"/>
</dbReference>
<sequence length="142" mass="14534">MKFFAFSTIISALALTVAAGPVMITPRLVSEGEMKNWLANTDANITFVGEPISKIGSRAGQTMVVFCNKRINDICGGTCTMQTTGPTCIEASGTACLMATSNVGFCDKGGCGGSCNQLSTCGTSLSGGFCFTPGTSSILVGF</sequence>
<name>A0A9P5YB37_9AGAR</name>
<evidence type="ECO:0000256" key="1">
    <source>
        <dbReference type="SAM" id="SignalP"/>
    </source>
</evidence>
<dbReference type="EMBL" id="MU150247">
    <property type="protein sequence ID" value="KAF9465465.1"/>
    <property type="molecule type" value="Genomic_DNA"/>
</dbReference>
<dbReference type="AlphaFoldDB" id="A0A9P5YB37"/>
<evidence type="ECO:0000313" key="3">
    <source>
        <dbReference type="Proteomes" id="UP000807353"/>
    </source>
</evidence>
<comment type="caution">
    <text evidence="2">The sequence shown here is derived from an EMBL/GenBank/DDBJ whole genome shotgun (WGS) entry which is preliminary data.</text>
</comment>
<evidence type="ECO:0000313" key="2">
    <source>
        <dbReference type="EMBL" id="KAF9465465.1"/>
    </source>
</evidence>
<dbReference type="OrthoDB" id="2985022at2759"/>
<gene>
    <name evidence="2" type="ORF">BDZ94DRAFT_1307074</name>
</gene>
<protein>
    <submittedName>
        <fullName evidence="2">Uncharacterized protein</fullName>
    </submittedName>
</protein>